<accession>A0ABQ2CT50</accession>
<dbReference type="EMBL" id="BMNN01000008">
    <property type="protein sequence ID" value="GGJ08787.1"/>
    <property type="molecule type" value="Genomic_DNA"/>
</dbReference>
<dbReference type="PANTHER" id="PTHR37483">
    <property type="entry name" value="UPF0125 PROTEIN RATB"/>
    <property type="match status" value="1"/>
</dbReference>
<dbReference type="InterPro" id="IPR037021">
    <property type="entry name" value="RnfH_sf"/>
</dbReference>
<comment type="similarity">
    <text evidence="1 2">Belongs to the UPF0125 (RnfH) family.</text>
</comment>
<dbReference type="InterPro" id="IPR016155">
    <property type="entry name" value="Mopterin_synth/thiamin_S_b"/>
</dbReference>
<dbReference type="Pfam" id="PF03658">
    <property type="entry name" value="Ub-RnfH"/>
    <property type="match status" value="1"/>
</dbReference>
<proteinExistence type="inferred from homology"/>
<evidence type="ECO:0000256" key="1">
    <source>
        <dbReference type="ARBA" id="ARBA00010645"/>
    </source>
</evidence>
<dbReference type="Gene3D" id="3.10.20.280">
    <property type="entry name" value="RnfH-like"/>
    <property type="match status" value="1"/>
</dbReference>
<dbReference type="RefSeq" id="WP_188637202.1">
    <property type="nucleotide sequence ID" value="NZ_BMNN01000008.1"/>
</dbReference>
<evidence type="ECO:0000256" key="2">
    <source>
        <dbReference type="HAMAP-Rule" id="MF_00460"/>
    </source>
</evidence>
<dbReference type="NCBIfam" id="NF002490">
    <property type="entry name" value="PRK01777.1"/>
    <property type="match status" value="1"/>
</dbReference>
<dbReference type="SUPFAM" id="SSF54285">
    <property type="entry name" value="MoaD/ThiS"/>
    <property type="match status" value="1"/>
</dbReference>
<gene>
    <name evidence="3" type="ORF">GCM10009083_27160</name>
</gene>
<protein>
    <recommendedName>
        <fullName evidence="2">UPF0125 protein GCM10009083_27160</fullName>
    </recommendedName>
</protein>
<keyword evidence="4" id="KW-1185">Reference proteome</keyword>
<dbReference type="PANTHER" id="PTHR37483:SF1">
    <property type="entry name" value="UPF0125 PROTEIN RATB"/>
    <property type="match status" value="1"/>
</dbReference>
<dbReference type="Proteomes" id="UP000633263">
    <property type="component" value="Unassembled WGS sequence"/>
</dbReference>
<dbReference type="HAMAP" id="MF_00460">
    <property type="entry name" value="UPF0125_RnfH"/>
    <property type="match status" value="1"/>
</dbReference>
<name>A0ABQ2CT50_9GAMM</name>
<evidence type="ECO:0000313" key="4">
    <source>
        <dbReference type="Proteomes" id="UP000633263"/>
    </source>
</evidence>
<organism evidence="3 4">
    <name type="scientific">Halopseudomonas pertucinogena</name>
    <dbReference type="NCBI Taxonomy" id="86175"/>
    <lineage>
        <taxon>Bacteria</taxon>
        <taxon>Pseudomonadati</taxon>
        <taxon>Pseudomonadota</taxon>
        <taxon>Gammaproteobacteria</taxon>
        <taxon>Pseudomonadales</taxon>
        <taxon>Pseudomonadaceae</taxon>
        <taxon>Halopseudomonas</taxon>
    </lineage>
</organism>
<sequence length="103" mass="11218">MAEAGITVEVAYALPERQRIIRLTVPEGTSMLEAARLSRITDHFPGLDIEASAMGIFGKVVSAPAEHALRDGDRVEIYRPLVADPREVRRQRAARAKGAPRAG</sequence>
<comment type="caution">
    <text evidence="3">The sequence shown here is derived from an EMBL/GenBank/DDBJ whole genome shotgun (WGS) entry which is preliminary data.</text>
</comment>
<reference evidence="4" key="1">
    <citation type="journal article" date="2019" name="Int. J. Syst. Evol. Microbiol.">
        <title>The Global Catalogue of Microorganisms (GCM) 10K type strain sequencing project: providing services to taxonomists for standard genome sequencing and annotation.</title>
        <authorList>
            <consortium name="The Broad Institute Genomics Platform"/>
            <consortium name="The Broad Institute Genome Sequencing Center for Infectious Disease"/>
            <person name="Wu L."/>
            <person name="Ma J."/>
        </authorList>
    </citation>
    <scope>NUCLEOTIDE SEQUENCE [LARGE SCALE GENOMIC DNA]</scope>
    <source>
        <strain evidence="4">JCM 11590</strain>
    </source>
</reference>
<dbReference type="InterPro" id="IPR005346">
    <property type="entry name" value="RnfH"/>
</dbReference>
<evidence type="ECO:0000313" key="3">
    <source>
        <dbReference type="EMBL" id="GGJ08787.1"/>
    </source>
</evidence>